<proteinExistence type="predicted"/>
<reference evidence="1 2" key="1">
    <citation type="submission" date="2014-12" db="EMBL/GenBank/DDBJ databases">
        <title>Genome assembly of Enhygromyxa salina DSM 15201.</title>
        <authorList>
            <person name="Sharma G."/>
            <person name="Subramanian S."/>
        </authorList>
    </citation>
    <scope>NUCLEOTIDE SEQUENCE [LARGE SCALE GENOMIC DNA]</scope>
    <source>
        <strain evidence="1 2">DSM 15201</strain>
    </source>
</reference>
<gene>
    <name evidence="1" type="ORF">DB30_06661</name>
</gene>
<name>A0A0C2CTV9_9BACT</name>
<comment type="caution">
    <text evidence="1">The sequence shown here is derived from an EMBL/GenBank/DDBJ whole genome shotgun (WGS) entry which is preliminary data.</text>
</comment>
<evidence type="ECO:0000313" key="1">
    <source>
        <dbReference type="EMBL" id="KIG14606.1"/>
    </source>
</evidence>
<organism evidence="1 2">
    <name type="scientific">Enhygromyxa salina</name>
    <dbReference type="NCBI Taxonomy" id="215803"/>
    <lineage>
        <taxon>Bacteria</taxon>
        <taxon>Pseudomonadati</taxon>
        <taxon>Myxococcota</taxon>
        <taxon>Polyangia</taxon>
        <taxon>Nannocystales</taxon>
        <taxon>Nannocystaceae</taxon>
        <taxon>Enhygromyxa</taxon>
    </lineage>
</organism>
<dbReference type="EMBL" id="JMCC02000070">
    <property type="protein sequence ID" value="KIG14606.1"/>
    <property type="molecule type" value="Genomic_DNA"/>
</dbReference>
<dbReference type="PROSITE" id="PS51257">
    <property type="entry name" value="PROKAR_LIPOPROTEIN"/>
    <property type="match status" value="1"/>
</dbReference>
<accession>A0A0C2CTV9</accession>
<evidence type="ECO:0000313" key="2">
    <source>
        <dbReference type="Proteomes" id="UP000031599"/>
    </source>
</evidence>
<sequence length="67" mass="7170">MSERRAELERDGFIVIPGFASASACVKVGARSRRRLGPSSRLTGCYPIAIAAPRTARRARAAPIPCT</sequence>
<dbReference type="Proteomes" id="UP000031599">
    <property type="component" value="Unassembled WGS sequence"/>
</dbReference>
<dbReference type="AlphaFoldDB" id="A0A0C2CTV9"/>
<protein>
    <submittedName>
        <fullName evidence="1">Uncharacterized protein</fullName>
    </submittedName>
</protein>